<name>A0A383F958_9ZZZZ</name>
<evidence type="ECO:0000313" key="1">
    <source>
        <dbReference type="EMBL" id="SVE64955.1"/>
    </source>
</evidence>
<gene>
    <name evidence="1" type="ORF">METZ01_LOCUS517809</name>
</gene>
<proteinExistence type="predicted"/>
<reference evidence="1" key="1">
    <citation type="submission" date="2018-05" db="EMBL/GenBank/DDBJ databases">
        <authorList>
            <person name="Lanie J.A."/>
            <person name="Ng W.-L."/>
            <person name="Kazmierczak K.M."/>
            <person name="Andrzejewski T.M."/>
            <person name="Davidsen T.M."/>
            <person name="Wayne K.J."/>
            <person name="Tettelin H."/>
            <person name="Glass J.I."/>
            <person name="Rusch D."/>
            <person name="Podicherti R."/>
            <person name="Tsui H.-C.T."/>
            <person name="Winkler M.E."/>
        </authorList>
    </citation>
    <scope>NUCLEOTIDE SEQUENCE</scope>
</reference>
<sequence>MNGMGWKPLKGGCPKEIPYRGGMRLENCA</sequence>
<accession>A0A383F958</accession>
<dbReference type="AlphaFoldDB" id="A0A383F958"/>
<dbReference type="EMBL" id="UINC01232121">
    <property type="protein sequence ID" value="SVE64955.1"/>
    <property type="molecule type" value="Genomic_DNA"/>
</dbReference>
<organism evidence="1">
    <name type="scientific">marine metagenome</name>
    <dbReference type="NCBI Taxonomy" id="408172"/>
    <lineage>
        <taxon>unclassified sequences</taxon>
        <taxon>metagenomes</taxon>
        <taxon>ecological metagenomes</taxon>
    </lineage>
</organism>
<protein>
    <submittedName>
        <fullName evidence="1">Uncharacterized protein</fullName>
    </submittedName>
</protein>